<dbReference type="OrthoDB" id="9769565at2"/>
<feature type="domain" description="FAD-binding" evidence="10">
    <location>
        <begin position="3"/>
        <end position="343"/>
    </location>
</feature>
<evidence type="ECO:0000256" key="7">
    <source>
        <dbReference type="ARBA" id="ARBA00023033"/>
    </source>
</evidence>
<dbReference type="GO" id="GO:0071949">
    <property type="term" value="F:FAD binding"/>
    <property type="evidence" value="ECO:0007669"/>
    <property type="project" value="InterPro"/>
</dbReference>
<dbReference type="EMBL" id="FMIQ01000049">
    <property type="protein sequence ID" value="SCM53084.1"/>
    <property type="molecule type" value="Genomic_DNA"/>
</dbReference>
<dbReference type="InterPro" id="IPR002938">
    <property type="entry name" value="FAD-bd"/>
</dbReference>
<evidence type="ECO:0000256" key="1">
    <source>
        <dbReference type="ARBA" id="ARBA00001974"/>
    </source>
</evidence>
<evidence type="ECO:0000313" key="11">
    <source>
        <dbReference type="EMBL" id="SCM53084.1"/>
    </source>
</evidence>
<evidence type="ECO:0000256" key="4">
    <source>
        <dbReference type="ARBA" id="ARBA00022630"/>
    </source>
</evidence>
<dbReference type="STRING" id="569.A6V27_03510"/>
<dbReference type="GO" id="GO:0006744">
    <property type="term" value="P:ubiquinone biosynthetic process"/>
    <property type="evidence" value="ECO:0007669"/>
    <property type="project" value="UniProtKB-UniPathway"/>
</dbReference>
<dbReference type="RefSeq" id="WP_072309050.1">
    <property type="nucleotide sequence ID" value="NZ_FMIQ01000049.1"/>
</dbReference>
<comment type="subunit">
    <text evidence="8">Component of the Ubi complex metabolon, which regroups five ubiquinone biosynthesis proteins (UbiE, UbiF, UbiG, UbiH and UbiI) and two accessory factors (UbiK and the lipid-binding protein UbiJ).</text>
</comment>
<dbReference type="InterPro" id="IPR011295">
    <property type="entry name" value="UbiH"/>
</dbReference>
<evidence type="ECO:0000256" key="3">
    <source>
        <dbReference type="ARBA" id="ARBA00005349"/>
    </source>
</evidence>
<dbReference type="UniPathway" id="UPA00232"/>
<dbReference type="NCBIfam" id="TIGR01988">
    <property type="entry name" value="Ubi-OHases"/>
    <property type="match status" value="1"/>
</dbReference>
<reference evidence="11 12" key="1">
    <citation type="submission" date="2016-09" db="EMBL/GenBank/DDBJ databases">
        <authorList>
            <person name="Capua I."/>
            <person name="De Benedictis P."/>
            <person name="Joannis T."/>
            <person name="Lombin L.H."/>
            <person name="Cattoli G."/>
        </authorList>
    </citation>
    <scope>NUCLEOTIDE SEQUENCE [LARGE SCALE GENOMIC DNA]</scope>
    <source>
        <strain evidence="11 12">GB001</strain>
    </source>
</reference>
<keyword evidence="9" id="KW-0732">Signal</keyword>
<dbReference type="EC" id="1.14.13.-" evidence="11"/>
<evidence type="ECO:0000256" key="8">
    <source>
        <dbReference type="ARBA" id="ARBA00065734"/>
    </source>
</evidence>
<dbReference type="PRINTS" id="PR00420">
    <property type="entry name" value="RNGMNOXGNASE"/>
</dbReference>
<dbReference type="FunFam" id="3.50.50.60:FF:000021">
    <property type="entry name" value="Ubiquinone biosynthesis monooxygenase COQ6"/>
    <property type="match status" value="1"/>
</dbReference>
<dbReference type="GO" id="GO:0110142">
    <property type="term" value="C:ubiquinone biosynthesis complex"/>
    <property type="evidence" value="ECO:0007669"/>
    <property type="project" value="UniProtKB-ARBA"/>
</dbReference>
<dbReference type="GO" id="GO:0008681">
    <property type="term" value="F:2-octaprenyl-6-methoxyphenol hydroxylase activity"/>
    <property type="evidence" value="ECO:0007669"/>
    <property type="project" value="InterPro"/>
</dbReference>
<evidence type="ECO:0000256" key="2">
    <source>
        <dbReference type="ARBA" id="ARBA00004749"/>
    </source>
</evidence>
<evidence type="ECO:0000259" key="10">
    <source>
        <dbReference type="Pfam" id="PF01494"/>
    </source>
</evidence>
<keyword evidence="6 11" id="KW-0560">Oxidoreductase</keyword>
<keyword evidence="7" id="KW-0503">Monooxygenase</keyword>
<keyword evidence="5" id="KW-0274">FAD</keyword>
<dbReference type="InterPro" id="IPR036188">
    <property type="entry name" value="FAD/NAD-bd_sf"/>
</dbReference>
<evidence type="ECO:0000313" key="12">
    <source>
        <dbReference type="Proteomes" id="UP000094844"/>
    </source>
</evidence>
<feature type="chain" id="PRO_5008751837" evidence="9">
    <location>
        <begin position="19"/>
        <end position="392"/>
    </location>
</feature>
<dbReference type="Pfam" id="PF01494">
    <property type="entry name" value="FAD_binding_3"/>
    <property type="match status" value="1"/>
</dbReference>
<dbReference type="InterPro" id="IPR051205">
    <property type="entry name" value="UbiH/COQ6_monooxygenase"/>
</dbReference>
<keyword evidence="4" id="KW-0285">Flavoprotein</keyword>
<comment type="similarity">
    <text evidence="3">Belongs to the UbiH/COQ6 family.</text>
</comment>
<dbReference type="PANTHER" id="PTHR43876">
    <property type="entry name" value="UBIQUINONE BIOSYNTHESIS MONOOXYGENASE COQ6, MITOCHONDRIAL"/>
    <property type="match status" value="1"/>
</dbReference>
<protein>
    <submittedName>
        <fullName evidence="11">2-octaprenyl-6-methoxyphenol hydroxylase</fullName>
        <ecNumber evidence="11">1.14.13.-</ecNumber>
    </submittedName>
</protein>
<comment type="cofactor">
    <cofactor evidence="1">
        <name>FAD</name>
        <dbReference type="ChEBI" id="CHEBI:57692"/>
    </cofactor>
</comment>
<comment type="pathway">
    <text evidence="2">Cofactor biosynthesis; ubiquinone biosynthesis.</text>
</comment>
<proteinExistence type="inferred from homology"/>
<dbReference type="PROSITE" id="PS01304">
    <property type="entry name" value="UBIH"/>
    <property type="match status" value="1"/>
</dbReference>
<dbReference type="Proteomes" id="UP000094844">
    <property type="component" value="Unassembled WGS sequence"/>
</dbReference>
<accession>A0A1C6Z265</accession>
<evidence type="ECO:0000256" key="6">
    <source>
        <dbReference type="ARBA" id="ARBA00023002"/>
    </source>
</evidence>
<feature type="signal peptide" evidence="9">
    <location>
        <begin position="1"/>
        <end position="18"/>
    </location>
</feature>
<dbReference type="FunFam" id="3.50.50.60:FF:000123">
    <property type="entry name" value="2-octaprenyl-6-methoxyphenyl hydroxylase"/>
    <property type="match status" value="1"/>
</dbReference>
<dbReference type="NCBIfam" id="NF004356">
    <property type="entry name" value="PRK05732.1"/>
    <property type="match status" value="1"/>
</dbReference>
<dbReference type="InterPro" id="IPR018168">
    <property type="entry name" value="Ubi_Hdrlase_CS"/>
</dbReference>
<dbReference type="NCBIfam" id="TIGR01984">
    <property type="entry name" value="UbiH"/>
    <property type="match status" value="1"/>
</dbReference>
<dbReference type="Gene3D" id="3.50.50.60">
    <property type="entry name" value="FAD/NAD(P)-binding domain"/>
    <property type="match status" value="2"/>
</dbReference>
<dbReference type="AlphaFoldDB" id="A0A1C6Z265"/>
<organism evidence="11 12">
    <name type="scientific">Hafnia alvei</name>
    <dbReference type="NCBI Taxonomy" id="569"/>
    <lineage>
        <taxon>Bacteria</taxon>
        <taxon>Pseudomonadati</taxon>
        <taxon>Pseudomonadota</taxon>
        <taxon>Gammaproteobacteria</taxon>
        <taxon>Enterobacterales</taxon>
        <taxon>Hafniaceae</taxon>
        <taxon>Hafnia</taxon>
    </lineage>
</organism>
<evidence type="ECO:0000256" key="5">
    <source>
        <dbReference type="ARBA" id="ARBA00022827"/>
    </source>
</evidence>
<dbReference type="SUPFAM" id="SSF51905">
    <property type="entry name" value="FAD/NAD(P)-binding domain"/>
    <property type="match status" value="1"/>
</dbReference>
<sequence>MKMIIVGGGMAGATLALAVSALSAGRVQVEVVEAVLPDSRKHPGFDARAIALAYGTCQQLARIGVWPALKACGTPIERVHVSDQGHAGFVGLEASDYQIPYLGQVIELHQAGSRLFKLLEKAPGVTLHCPAKVVDVERQQHSATITLDNGTRLSGELLVAADGSSSALAQHCNVDWRSEDYGHIAVIANVTTSLPHQGKAFERFTRNGPLAMLPMSEGRCSLVWCHAAEDQAKVDSWSDAEFLHQLQQAFGWRLGTMVKTGKRHSYPLRLTSAQQHISHRLALVGNAAQTLHPIAGQGFNLGLRDVMSLAETIAQAEQQGNDIGSYQVLSQYQQRREPDQQATIGVTDGLIHLFANRLAPLVVGRNLGLMAMELVPPLRETLARRTLGWVER</sequence>
<dbReference type="InterPro" id="IPR010971">
    <property type="entry name" value="UbiH/COQ6"/>
</dbReference>
<dbReference type="PANTHER" id="PTHR43876:SF8">
    <property type="entry name" value="2-OCTAPRENYL-6-METHOXYPHENOL HYDROXYLASE"/>
    <property type="match status" value="1"/>
</dbReference>
<gene>
    <name evidence="11" type="ORF">BN1044_02572</name>
</gene>
<name>A0A1C6Z265_HAFAL</name>
<evidence type="ECO:0000256" key="9">
    <source>
        <dbReference type="SAM" id="SignalP"/>
    </source>
</evidence>